<dbReference type="SUPFAM" id="SSF51905">
    <property type="entry name" value="FAD/NAD(P)-binding domain"/>
    <property type="match status" value="1"/>
</dbReference>
<evidence type="ECO:0000256" key="4">
    <source>
        <dbReference type="SAM" id="MobiDB-lite"/>
    </source>
</evidence>
<dbReference type="EMBL" id="LWCS01000027">
    <property type="protein sequence ID" value="OAN37513.1"/>
    <property type="molecule type" value="Genomic_DNA"/>
</dbReference>
<reference evidence="6 7" key="1">
    <citation type="submission" date="2016-04" db="EMBL/GenBank/DDBJ databases">
        <title>Draft Genome Sequences of Staphylococcus capitis Strain H36, S. capitis Strain H65, S. cohnii Strain H62, S. hominis Strain H69, Mycobacterium iranicum Strain H39, Plantibacter sp. Strain H53, Pseudomonas oryzihabitans Strain H72, and Microbacterium sp. Strain H83, isolated from residential settings.</title>
        <authorList>
            <person name="Lymperopoulou D."/>
            <person name="Adams R.I."/>
            <person name="Lindow S."/>
            <person name="Coil D.A."/>
            <person name="Jospin G."/>
            <person name="Eisen J.A."/>
        </authorList>
    </citation>
    <scope>NUCLEOTIDE SEQUENCE [LARGE SCALE GENOMIC DNA]</scope>
    <source>
        <strain evidence="6 7">H39</strain>
    </source>
</reference>
<dbReference type="InterPro" id="IPR002938">
    <property type="entry name" value="FAD-bd"/>
</dbReference>
<evidence type="ECO:0000256" key="2">
    <source>
        <dbReference type="ARBA" id="ARBA00022630"/>
    </source>
</evidence>
<feature type="domain" description="FAD-binding" evidence="5">
    <location>
        <begin position="3"/>
        <end position="192"/>
    </location>
</feature>
<dbReference type="Gene3D" id="3.30.70.2450">
    <property type="match status" value="1"/>
</dbReference>
<evidence type="ECO:0000256" key="1">
    <source>
        <dbReference type="ARBA" id="ARBA00001974"/>
    </source>
</evidence>
<dbReference type="Proteomes" id="UP000078396">
    <property type="component" value="Unassembled WGS sequence"/>
</dbReference>
<dbReference type="InterPro" id="IPR050641">
    <property type="entry name" value="RIFMO-like"/>
</dbReference>
<dbReference type="PRINTS" id="PR00420">
    <property type="entry name" value="RNGMNOXGNASE"/>
</dbReference>
<dbReference type="Pfam" id="PF01494">
    <property type="entry name" value="FAD_binding_3"/>
    <property type="match status" value="1"/>
</dbReference>
<evidence type="ECO:0000313" key="7">
    <source>
        <dbReference type="Proteomes" id="UP000078396"/>
    </source>
</evidence>
<name>A0A178LV04_MYCIR</name>
<accession>A0A178LV04</accession>
<dbReference type="InterPro" id="IPR018168">
    <property type="entry name" value="Ubi_Hdrlase_CS"/>
</dbReference>
<dbReference type="AlphaFoldDB" id="A0A178LV04"/>
<feature type="region of interest" description="Disordered" evidence="4">
    <location>
        <begin position="285"/>
        <end position="339"/>
    </location>
</feature>
<keyword evidence="3" id="KW-0274">FAD</keyword>
<dbReference type="PANTHER" id="PTHR43004:SF19">
    <property type="entry name" value="BINDING MONOOXYGENASE, PUTATIVE (JCVI)-RELATED"/>
    <property type="match status" value="1"/>
</dbReference>
<gene>
    <name evidence="6" type="ORF">A4X20_22540</name>
</gene>
<comment type="caution">
    <text evidence="6">The sequence shown here is derived from an EMBL/GenBank/DDBJ whole genome shotgun (WGS) entry which is preliminary data.</text>
</comment>
<comment type="cofactor">
    <cofactor evidence="1">
        <name>FAD</name>
        <dbReference type="ChEBI" id="CHEBI:57692"/>
    </cofactor>
</comment>
<keyword evidence="2" id="KW-0285">Flavoprotein</keyword>
<feature type="compositionally biased region" description="Gly residues" evidence="4">
    <location>
        <begin position="305"/>
        <end position="315"/>
    </location>
</feature>
<protein>
    <recommendedName>
        <fullName evidence="5">FAD-binding domain-containing protein</fullName>
    </recommendedName>
</protein>
<proteinExistence type="predicted"/>
<evidence type="ECO:0000256" key="3">
    <source>
        <dbReference type="ARBA" id="ARBA00022827"/>
    </source>
</evidence>
<evidence type="ECO:0000313" key="6">
    <source>
        <dbReference type="EMBL" id="OAN37513.1"/>
    </source>
</evidence>
<dbReference type="PANTHER" id="PTHR43004">
    <property type="entry name" value="TRK SYSTEM POTASSIUM UPTAKE PROTEIN"/>
    <property type="match status" value="1"/>
</dbReference>
<organism evidence="6 7">
    <name type="scientific">Mycolicibacterium iranicum</name>
    <name type="common">Mycobacterium iranicum</name>
    <dbReference type="NCBI Taxonomy" id="912594"/>
    <lineage>
        <taxon>Bacteria</taxon>
        <taxon>Bacillati</taxon>
        <taxon>Actinomycetota</taxon>
        <taxon>Actinomycetes</taxon>
        <taxon>Mycobacteriales</taxon>
        <taxon>Mycobacteriaceae</taxon>
        <taxon>Mycolicibacterium</taxon>
    </lineage>
</organism>
<feature type="compositionally biased region" description="Basic residues" evidence="4">
    <location>
        <begin position="320"/>
        <end position="339"/>
    </location>
</feature>
<dbReference type="InterPro" id="IPR036188">
    <property type="entry name" value="FAD/NAD-bd_sf"/>
</dbReference>
<dbReference type="PROSITE" id="PS01304">
    <property type="entry name" value="UBIH"/>
    <property type="match status" value="1"/>
</dbReference>
<dbReference type="Gene3D" id="3.50.50.60">
    <property type="entry name" value="FAD/NAD(P)-binding domain"/>
    <property type="match status" value="2"/>
</dbReference>
<evidence type="ECO:0000259" key="5">
    <source>
        <dbReference type="Pfam" id="PF01494"/>
    </source>
</evidence>
<dbReference type="GO" id="GO:0071949">
    <property type="term" value="F:FAD binding"/>
    <property type="evidence" value="ECO:0007669"/>
    <property type="project" value="InterPro"/>
</dbReference>
<sequence>MVLRADYLVGCDGGRSLVRKAAGIDFPRWEPTTSYLIAEVEFASQPGRAPEWGIRRDARGVHALSNDDGGPVRVMVAEQRVHRSGEPDFAVLSAALIAVYGTDYEIYGPTSISRFTDTARQTAAYRRGRTLHVGDATHVHHPIGGQGSNTGLQDAVNLGWILAQVVRGTSTDRLLDTYHDERHPIGACVLHNAPAQLALLGQDDRTKALYNTTADLLAMEEPLMRVAAMTAGLDIHYSFGDGHLELGRRMPDLDLVTARGPHPDVRPPAGTPALADRFRCGSEPLGLGRSGASGRGRHRRDMGAAGAGRGRGCCGVGQTRRIRRVGGRPLRRRRSPSAD</sequence>
<dbReference type="GO" id="GO:0016709">
    <property type="term" value="F:oxidoreductase activity, acting on paired donors, with incorporation or reduction of molecular oxygen, NAD(P)H as one donor, and incorporation of one atom of oxygen"/>
    <property type="evidence" value="ECO:0007669"/>
    <property type="project" value="UniProtKB-ARBA"/>
</dbReference>